<evidence type="ECO:0000313" key="2">
    <source>
        <dbReference type="EMBL" id="KAF7129592.1"/>
    </source>
</evidence>
<keyword evidence="1" id="KW-0472">Membrane</keyword>
<sequence>MATRKFGDRFGWLAALVAPELVCEINIATDALATLENLTLDDIFLFIEAYSEVAANLIKCRALVNSPHKSLEEECKETMPETWKDIVRSRSSPPSLVTHWLNILHIPGAPYCSKSVETIFLLSKSFCFSLDFDLLEVIKPKRHQNLMRNYSNMAYSLPSFQYLLAMPSVKQSIRPSLQIRAQGFRDEGKSGIDANMSILRERIEEVRMKERLERCCRSENGWNYAAGHNSKHKMNTSKRIETFGMVFGTFGLTIGTGTLSVSFFPLGSFMPMKKSGLMPRSCR</sequence>
<dbReference type="OrthoDB" id="1667576at2759"/>
<dbReference type="EMBL" id="WJXA01000010">
    <property type="protein sequence ID" value="KAF7129592.1"/>
    <property type="molecule type" value="Genomic_DNA"/>
</dbReference>
<keyword evidence="3" id="KW-1185">Reference proteome</keyword>
<feature type="transmembrane region" description="Helical" evidence="1">
    <location>
        <begin position="243"/>
        <end position="270"/>
    </location>
</feature>
<evidence type="ECO:0000256" key="1">
    <source>
        <dbReference type="SAM" id="Phobius"/>
    </source>
</evidence>
<gene>
    <name evidence="2" type="ORF">RHSIM_Rhsim10G0078100</name>
</gene>
<dbReference type="PANTHER" id="PTHR38225:SF4">
    <property type="entry name" value="PROTEIN, PUTATIVE-RELATED"/>
    <property type="match status" value="1"/>
</dbReference>
<dbReference type="PANTHER" id="PTHR38225">
    <property type="entry name" value="PROTEIN, PUTATIVE-RELATED"/>
    <property type="match status" value="1"/>
</dbReference>
<organism evidence="2 3">
    <name type="scientific">Rhododendron simsii</name>
    <name type="common">Sims's rhododendron</name>
    <dbReference type="NCBI Taxonomy" id="118357"/>
    <lineage>
        <taxon>Eukaryota</taxon>
        <taxon>Viridiplantae</taxon>
        <taxon>Streptophyta</taxon>
        <taxon>Embryophyta</taxon>
        <taxon>Tracheophyta</taxon>
        <taxon>Spermatophyta</taxon>
        <taxon>Magnoliopsida</taxon>
        <taxon>eudicotyledons</taxon>
        <taxon>Gunneridae</taxon>
        <taxon>Pentapetalae</taxon>
        <taxon>asterids</taxon>
        <taxon>Ericales</taxon>
        <taxon>Ericaceae</taxon>
        <taxon>Ericoideae</taxon>
        <taxon>Rhodoreae</taxon>
        <taxon>Rhododendron</taxon>
    </lineage>
</organism>
<keyword evidence="1" id="KW-0812">Transmembrane</keyword>
<keyword evidence="1" id="KW-1133">Transmembrane helix</keyword>
<dbReference type="AlphaFoldDB" id="A0A834GAJ5"/>
<accession>A0A834GAJ5</accession>
<name>A0A834GAJ5_RHOSS</name>
<dbReference type="Proteomes" id="UP000626092">
    <property type="component" value="Unassembled WGS sequence"/>
</dbReference>
<comment type="caution">
    <text evidence="2">The sequence shown here is derived from an EMBL/GenBank/DDBJ whole genome shotgun (WGS) entry which is preliminary data.</text>
</comment>
<proteinExistence type="predicted"/>
<evidence type="ECO:0000313" key="3">
    <source>
        <dbReference type="Proteomes" id="UP000626092"/>
    </source>
</evidence>
<reference evidence="2" key="1">
    <citation type="submission" date="2019-11" db="EMBL/GenBank/DDBJ databases">
        <authorList>
            <person name="Liu Y."/>
            <person name="Hou J."/>
            <person name="Li T.-Q."/>
            <person name="Guan C.-H."/>
            <person name="Wu X."/>
            <person name="Wu H.-Z."/>
            <person name="Ling F."/>
            <person name="Zhang R."/>
            <person name="Shi X.-G."/>
            <person name="Ren J.-P."/>
            <person name="Chen E.-F."/>
            <person name="Sun J.-M."/>
        </authorList>
    </citation>
    <scope>NUCLEOTIDE SEQUENCE</scope>
    <source>
        <strain evidence="2">Adult_tree_wgs_1</strain>
        <tissue evidence="2">Leaves</tissue>
    </source>
</reference>
<protein>
    <submittedName>
        <fullName evidence="2">Uncharacterized protein</fullName>
    </submittedName>
</protein>